<dbReference type="CDD" id="cd03189">
    <property type="entry name" value="GST_C_GTT1_like"/>
    <property type="match status" value="1"/>
</dbReference>
<dbReference type="RefSeq" id="XP_062660034.1">
    <property type="nucleotide sequence ID" value="XM_062800535.1"/>
</dbReference>
<dbReference type="PANTHER" id="PTHR44051">
    <property type="entry name" value="GLUTATHIONE S-TRANSFERASE-RELATED"/>
    <property type="match status" value="1"/>
</dbReference>
<evidence type="ECO:0000259" key="2">
    <source>
        <dbReference type="PROSITE" id="PS50404"/>
    </source>
</evidence>
<dbReference type="SUPFAM" id="SSF47616">
    <property type="entry name" value="GST C-terminal domain-like"/>
    <property type="match status" value="1"/>
</dbReference>
<dbReference type="GeneID" id="87837483"/>
<proteinExistence type="inferred from homology"/>
<dbReference type="Pfam" id="PF00043">
    <property type="entry name" value="GST_C"/>
    <property type="match status" value="1"/>
</dbReference>
<dbReference type="PROSITE" id="PS50404">
    <property type="entry name" value="GST_NTER"/>
    <property type="match status" value="1"/>
</dbReference>
<dbReference type="InterPro" id="IPR004045">
    <property type="entry name" value="Glutathione_S-Trfase_N"/>
</dbReference>
<accession>A0AAE0HHF9</accession>
<dbReference type="InterPro" id="IPR010987">
    <property type="entry name" value="Glutathione-S-Trfase_C-like"/>
</dbReference>
<dbReference type="Gene3D" id="1.20.1050.10">
    <property type="match status" value="1"/>
</dbReference>
<dbReference type="InterPro" id="IPR040079">
    <property type="entry name" value="Glutathione_S-Trfase"/>
</dbReference>
<evidence type="ECO:0000313" key="5">
    <source>
        <dbReference type="Proteomes" id="UP001278766"/>
    </source>
</evidence>
<keyword evidence="5" id="KW-1185">Reference proteome</keyword>
<gene>
    <name evidence="4" type="ORF">B0H64DRAFT_321914</name>
</gene>
<dbReference type="SFLD" id="SFLDS00019">
    <property type="entry name" value="Glutathione_Transferase_(cytos"/>
    <property type="match status" value="1"/>
</dbReference>
<dbReference type="InterPro" id="IPR036249">
    <property type="entry name" value="Thioredoxin-like_sf"/>
</dbReference>
<dbReference type="AlphaFoldDB" id="A0AAE0HHF9"/>
<dbReference type="Gene3D" id="3.40.30.10">
    <property type="entry name" value="Glutaredoxin"/>
    <property type="match status" value="1"/>
</dbReference>
<reference evidence="4" key="1">
    <citation type="journal article" date="2023" name="Mol. Phylogenet. Evol.">
        <title>Genome-scale phylogeny and comparative genomics of the fungal order Sordariales.</title>
        <authorList>
            <person name="Hensen N."/>
            <person name="Bonometti L."/>
            <person name="Westerberg I."/>
            <person name="Brannstrom I.O."/>
            <person name="Guillou S."/>
            <person name="Cros-Aarteil S."/>
            <person name="Calhoun S."/>
            <person name="Haridas S."/>
            <person name="Kuo A."/>
            <person name="Mondo S."/>
            <person name="Pangilinan J."/>
            <person name="Riley R."/>
            <person name="LaButti K."/>
            <person name="Andreopoulos B."/>
            <person name="Lipzen A."/>
            <person name="Chen C."/>
            <person name="Yan M."/>
            <person name="Daum C."/>
            <person name="Ng V."/>
            <person name="Clum A."/>
            <person name="Steindorff A."/>
            <person name="Ohm R.A."/>
            <person name="Martin F."/>
            <person name="Silar P."/>
            <person name="Natvig D.O."/>
            <person name="Lalanne C."/>
            <person name="Gautier V."/>
            <person name="Ament-Velasquez S.L."/>
            <person name="Kruys A."/>
            <person name="Hutchinson M.I."/>
            <person name="Powell A.J."/>
            <person name="Barry K."/>
            <person name="Miller A.N."/>
            <person name="Grigoriev I.V."/>
            <person name="Debuchy R."/>
            <person name="Gladieux P."/>
            <person name="Hiltunen Thoren M."/>
            <person name="Johannesson H."/>
        </authorList>
    </citation>
    <scope>NUCLEOTIDE SEQUENCE</scope>
    <source>
        <strain evidence="4">CBS 168.71</strain>
    </source>
</reference>
<sequence>MTSQDNTPTQAAQPKITLYWLDQSRAQRIAWLLEELNLQYDVEIFHRNADMQAPPELEKLHPLGKAPLIGITLPDPADPTKEKRIILAESGVIAQYLTEHFGRGTSLAPKRYLDGHEGQVGAETDEWLRYQYFLQYPEGSLMPPILVGLILSILKSPKIPFFIRPITSSVVDNLFAAYLIPEMVKQFSFLESQLESSPQNGQYLCGSHLTAGDILMSFPLQLSRERIGGLSAGKDEGKIEDKFPKLWAYLKRLEEEPGFKRAAAKTEEWEKKALGKKN</sequence>
<reference evidence="4" key="2">
    <citation type="submission" date="2023-06" db="EMBL/GenBank/DDBJ databases">
        <authorList>
            <consortium name="Lawrence Berkeley National Laboratory"/>
            <person name="Haridas S."/>
            <person name="Hensen N."/>
            <person name="Bonometti L."/>
            <person name="Westerberg I."/>
            <person name="Brannstrom I.O."/>
            <person name="Guillou S."/>
            <person name="Cros-Aarteil S."/>
            <person name="Calhoun S."/>
            <person name="Kuo A."/>
            <person name="Mondo S."/>
            <person name="Pangilinan J."/>
            <person name="Riley R."/>
            <person name="Labutti K."/>
            <person name="Andreopoulos B."/>
            <person name="Lipzen A."/>
            <person name="Chen C."/>
            <person name="Yanf M."/>
            <person name="Daum C."/>
            <person name="Ng V."/>
            <person name="Clum A."/>
            <person name="Steindorff A."/>
            <person name="Ohm R."/>
            <person name="Martin F."/>
            <person name="Silar P."/>
            <person name="Natvig D."/>
            <person name="Lalanne C."/>
            <person name="Gautier V."/>
            <person name="Ament-Velasquez S.L."/>
            <person name="Kruys A."/>
            <person name="Hutchinson M.I."/>
            <person name="Powell A.J."/>
            <person name="Barry K."/>
            <person name="Miller A.N."/>
            <person name="Grigoriev I.V."/>
            <person name="Debuchy R."/>
            <person name="Gladieux P."/>
            <person name="Thoren M.H."/>
            <person name="Johannesson H."/>
        </authorList>
    </citation>
    <scope>NUCLEOTIDE SEQUENCE</scope>
    <source>
        <strain evidence="4">CBS 168.71</strain>
    </source>
</reference>
<dbReference type="Proteomes" id="UP001278766">
    <property type="component" value="Unassembled WGS sequence"/>
</dbReference>
<feature type="domain" description="GST N-terminal" evidence="2">
    <location>
        <begin position="13"/>
        <end position="105"/>
    </location>
</feature>
<evidence type="ECO:0000313" key="4">
    <source>
        <dbReference type="EMBL" id="KAK3296520.1"/>
    </source>
</evidence>
<dbReference type="PROSITE" id="PS50405">
    <property type="entry name" value="GST_CTER"/>
    <property type="match status" value="1"/>
</dbReference>
<comment type="similarity">
    <text evidence="1">Belongs to the GST superfamily.</text>
</comment>
<comment type="caution">
    <text evidence="4">The sequence shown here is derived from an EMBL/GenBank/DDBJ whole genome shotgun (WGS) entry which is preliminary data.</text>
</comment>
<dbReference type="CDD" id="cd03046">
    <property type="entry name" value="GST_N_GTT1_like"/>
    <property type="match status" value="1"/>
</dbReference>
<dbReference type="PANTHER" id="PTHR44051:SF9">
    <property type="entry name" value="GLUTATHIONE S-TRANSFERASE 1"/>
    <property type="match status" value="1"/>
</dbReference>
<organism evidence="4 5">
    <name type="scientific">Chaetomium fimeti</name>
    <dbReference type="NCBI Taxonomy" id="1854472"/>
    <lineage>
        <taxon>Eukaryota</taxon>
        <taxon>Fungi</taxon>
        <taxon>Dikarya</taxon>
        <taxon>Ascomycota</taxon>
        <taxon>Pezizomycotina</taxon>
        <taxon>Sordariomycetes</taxon>
        <taxon>Sordariomycetidae</taxon>
        <taxon>Sordariales</taxon>
        <taxon>Chaetomiaceae</taxon>
        <taxon>Chaetomium</taxon>
    </lineage>
</organism>
<name>A0AAE0HHF9_9PEZI</name>
<protein>
    <submittedName>
        <fullName evidence="4">Uncharacterized protein</fullName>
    </submittedName>
</protein>
<feature type="domain" description="GST C-terminal" evidence="3">
    <location>
        <begin position="123"/>
        <end position="274"/>
    </location>
</feature>
<dbReference type="Pfam" id="PF13409">
    <property type="entry name" value="GST_N_2"/>
    <property type="match status" value="1"/>
</dbReference>
<dbReference type="EMBL" id="JAUEPN010000004">
    <property type="protein sequence ID" value="KAK3296520.1"/>
    <property type="molecule type" value="Genomic_DNA"/>
</dbReference>
<dbReference type="SFLD" id="SFLDG00358">
    <property type="entry name" value="Main_(cytGST)"/>
    <property type="match status" value="1"/>
</dbReference>
<evidence type="ECO:0000256" key="1">
    <source>
        <dbReference type="ARBA" id="ARBA00007409"/>
    </source>
</evidence>
<evidence type="ECO:0000259" key="3">
    <source>
        <dbReference type="PROSITE" id="PS50405"/>
    </source>
</evidence>
<dbReference type="InterPro" id="IPR036282">
    <property type="entry name" value="Glutathione-S-Trfase_C_sf"/>
</dbReference>
<dbReference type="InterPro" id="IPR004046">
    <property type="entry name" value="GST_C"/>
</dbReference>
<dbReference type="SUPFAM" id="SSF52833">
    <property type="entry name" value="Thioredoxin-like"/>
    <property type="match status" value="1"/>
</dbReference>